<name>A0AAV5K1D3_9ROSI</name>
<protein>
    <recommendedName>
        <fullName evidence="3">Retrotransposon gag domain-containing protein</fullName>
    </recommendedName>
</protein>
<proteinExistence type="predicted"/>
<dbReference type="PANTHER" id="PTHR47481:SF10">
    <property type="entry name" value="COPIA-LIKE POLYPROTEIN_RETROTRANSPOSON"/>
    <property type="match status" value="1"/>
</dbReference>
<dbReference type="PANTHER" id="PTHR47481">
    <property type="match status" value="1"/>
</dbReference>
<dbReference type="EMBL" id="BPVZ01000051">
    <property type="protein sequence ID" value="GKV18711.1"/>
    <property type="molecule type" value="Genomic_DNA"/>
</dbReference>
<dbReference type="CDD" id="cd09272">
    <property type="entry name" value="RNase_HI_RT_Ty1"/>
    <property type="match status" value="1"/>
</dbReference>
<evidence type="ECO:0000313" key="2">
    <source>
        <dbReference type="Proteomes" id="UP001054252"/>
    </source>
</evidence>
<accession>A0AAV5K1D3</accession>
<evidence type="ECO:0008006" key="3">
    <source>
        <dbReference type="Google" id="ProtNLM"/>
    </source>
</evidence>
<sequence>MAALIESQDMQGFLGDEYNMPAMTIKVPDGTDAMGSKEFEEVLGIVIGLTTAHNVWNALEEAYAQDSQEREFNLNQAVTLQRKGDDSLGEYLRKLKYIRDELATMGKIVPDKTKFFLLLQSLGHGYENFFSDVDWAGCPLTCRSTFGYCTFFGSTCISWCAKKQPIVAHSSAEAEYRSMASTAAEIT</sequence>
<comment type="caution">
    <text evidence="1">The sequence shown here is derived from an EMBL/GenBank/DDBJ whole genome shotgun (WGS) entry which is preliminary data.</text>
</comment>
<organism evidence="1 2">
    <name type="scientific">Rubroshorea leprosula</name>
    <dbReference type="NCBI Taxonomy" id="152421"/>
    <lineage>
        <taxon>Eukaryota</taxon>
        <taxon>Viridiplantae</taxon>
        <taxon>Streptophyta</taxon>
        <taxon>Embryophyta</taxon>
        <taxon>Tracheophyta</taxon>
        <taxon>Spermatophyta</taxon>
        <taxon>Magnoliopsida</taxon>
        <taxon>eudicotyledons</taxon>
        <taxon>Gunneridae</taxon>
        <taxon>Pentapetalae</taxon>
        <taxon>rosids</taxon>
        <taxon>malvids</taxon>
        <taxon>Malvales</taxon>
        <taxon>Dipterocarpaceae</taxon>
        <taxon>Rubroshorea</taxon>
    </lineage>
</organism>
<gene>
    <name evidence="1" type="ORF">SLEP1_g29052</name>
</gene>
<dbReference type="AlphaFoldDB" id="A0AAV5K1D3"/>
<evidence type="ECO:0000313" key="1">
    <source>
        <dbReference type="EMBL" id="GKV18711.1"/>
    </source>
</evidence>
<dbReference type="Pfam" id="PF14223">
    <property type="entry name" value="Retrotran_gag_2"/>
    <property type="match status" value="1"/>
</dbReference>
<reference evidence="1 2" key="1">
    <citation type="journal article" date="2021" name="Commun. Biol.">
        <title>The genome of Shorea leprosula (Dipterocarpaceae) highlights the ecological relevance of drought in aseasonal tropical rainforests.</title>
        <authorList>
            <person name="Ng K.K.S."/>
            <person name="Kobayashi M.J."/>
            <person name="Fawcett J.A."/>
            <person name="Hatakeyama M."/>
            <person name="Paape T."/>
            <person name="Ng C.H."/>
            <person name="Ang C.C."/>
            <person name="Tnah L.H."/>
            <person name="Lee C.T."/>
            <person name="Nishiyama T."/>
            <person name="Sese J."/>
            <person name="O'Brien M.J."/>
            <person name="Copetti D."/>
            <person name="Mohd Noor M.I."/>
            <person name="Ong R.C."/>
            <person name="Putra M."/>
            <person name="Sireger I.Z."/>
            <person name="Indrioko S."/>
            <person name="Kosugi Y."/>
            <person name="Izuno A."/>
            <person name="Isagi Y."/>
            <person name="Lee S.L."/>
            <person name="Shimizu K.K."/>
        </authorList>
    </citation>
    <scope>NUCLEOTIDE SEQUENCE [LARGE SCALE GENOMIC DNA]</scope>
    <source>
        <strain evidence="1">214</strain>
    </source>
</reference>
<keyword evidence="2" id="KW-1185">Reference proteome</keyword>
<dbReference type="Proteomes" id="UP001054252">
    <property type="component" value="Unassembled WGS sequence"/>
</dbReference>